<dbReference type="Pfam" id="PF12900">
    <property type="entry name" value="Pyridox_ox_2"/>
    <property type="match status" value="1"/>
</dbReference>
<dbReference type="Proteomes" id="UP000199034">
    <property type="component" value="Unassembled WGS sequence"/>
</dbReference>
<keyword evidence="2" id="KW-1185">Reference proteome</keyword>
<protein>
    <submittedName>
        <fullName evidence="1">Pyridoxamine 5'-phosphate oxidase</fullName>
    </submittedName>
</protein>
<reference evidence="1 2" key="1">
    <citation type="submission" date="2016-10" db="EMBL/GenBank/DDBJ databases">
        <authorList>
            <person name="de Groot N.N."/>
        </authorList>
    </citation>
    <scope>NUCLEOTIDE SEQUENCE [LARGE SCALE GENOMIC DNA]</scope>
    <source>
        <strain evidence="1 2">CGMCC 4.6858</strain>
    </source>
</reference>
<evidence type="ECO:0000313" key="2">
    <source>
        <dbReference type="Proteomes" id="UP000199034"/>
    </source>
</evidence>
<evidence type="ECO:0000313" key="1">
    <source>
        <dbReference type="EMBL" id="SDD90650.1"/>
    </source>
</evidence>
<accession>A0A1G6YJY7</accession>
<dbReference type="Gene3D" id="2.30.110.10">
    <property type="entry name" value="Electron Transport, Fmn-binding Protein, Chain A"/>
    <property type="match status" value="1"/>
</dbReference>
<dbReference type="STRING" id="1045774.SAMN05421872_11277"/>
<dbReference type="InterPro" id="IPR024747">
    <property type="entry name" value="Pyridox_Oxase-rel"/>
</dbReference>
<dbReference type="AlphaFoldDB" id="A0A1G6YJY7"/>
<name>A0A1G6YJY7_9ACTN</name>
<dbReference type="EMBL" id="FMZM01000012">
    <property type="protein sequence ID" value="SDD90650.1"/>
    <property type="molecule type" value="Genomic_DNA"/>
</dbReference>
<proteinExistence type="predicted"/>
<sequence>MNYTVVGDAVLMRTRVGSALAELLDGRSGEPAAFEVDGLDHADQVGWSVQACGPLEVVAAGSAATADQGRPVRPWAPGEREVVVRLGWRELTGRRLGTGWDPLQRPAYRRVD</sequence>
<gene>
    <name evidence="1" type="ORF">SAMN05421872_11277</name>
</gene>
<dbReference type="SUPFAM" id="SSF50475">
    <property type="entry name" value="FMN-binding split barrel"/>
    <property type="match status" value="1"/>
</dbReference>
<dbReference type="InterPro" id="IPR012349">
    <property type="entry name" value="Split_barrel_FMN-bd"/>
</dbReference>
<organism evidence="1 2">
    <name type="scientific">Nocardioides lianchengensis</name>
    <dbReference type="NCBI Taxonomy" id="1045774"/>
    <lineage>
        <taxon>Bacteria</taxon>
        <taxon>Bacillati</taxon>
        <taxon>Actinomycetota</taxon>
        <taxon>Actinomycetes</taxon>
        <taxon>Propionibacteriales</taxon>
        <taxon>Nocardioidaceae</taxon>
        <taxon>Nocardioides</taxon>
    </lineage>
</organism>